<proteinExistence type="predicted"/>
<keyword evidence="2" id="KW-1185">Reference proteome</keyword>
<gene>
    <name evidence="1" type="ORF">SNE40_019247</name>
</gene>
<name>A0AAN8J885_PATCE</name>
<evidence type="ECO:0000313" key="2">
    <source>
        <dbReference type="Proteomes" id="UP001347796"/>
    </source>
</evidence>
<comment type="caution">
    <text evidence="1">The sequence shown here is derived from an EMBL/GenBank/DDBJ whole genome shotgun (WGS) entry which is preliminary data.</text>
</comment>
<organism evidence="1 2">
    <name type="scientific">Patella caerulea</name>
    <name type="common">Rayed Mediterranean limpet</name>
    <dbReference type="NCBI Taxonomy" id="87958"/>
    <lineage>
        <taxon>Eukaryota</taxon>
        <taxon>Metazoa</taxon>
        <taxon>Spiralia</taxon>
        <taxon>Lophotrochozoa</taxon>
        <taxon>Mollusca</taxon>
        <taxon>Gastropoda</taxon>
        <taxon>Patellogastropoda</taxon>
        <taxon>Patelloidea</taxon>
        <taxon>Patellidae</taxon>
        <taxon>Patella</taxon>
    </lineage>
</organism>
<accession>A0AAN8J885</accession>
<evidence type="ECO:0000313" key="1">
    <source>
        <dbReference type="EMBL" id="KAK6170976.1"/>
    </source>
</evidence>
<reference evidence="1 2" key="1">
    <citation type="submission" date="2024-01" db="EMBL/GenBank/DDBJ databases">
        <title>The genome of the rayed Mediterranean limpet Patella caerulea (Linnaeus, 1758).</title>
        <authorList>
            <person name="Anh-Thu Weber A."/>
            <person name="Halstead-Nussloch G."/>
        </authorList>
    </citation>
    <scope>NUCLEOTIDE SEQUENCE [LARGE SCALE GENOMIC DNA]</scope>
    <source>
        <strain evidence="1">AATW-2023a</strain>
        <tissue evidence="1">Whole specimen</tissue>
    </source>
</reference>
<protein>
    <submittedName>
        <fullName evidence="1">Uncharacterized protein</fullName>
    </submittedName>
</protein>
<dbReference type="EMBL" id="JAZGQO010000014">
    <property type="protein sequence ID" value="KAK6170976.1"/>
    <property type="molecule type" value="Genomic_DNA"/>
</dbReference>
<sequence>MAAIMINVPLEDEDIDMDILKRTVKITVSRKDHVHRKDIVCMLEEYFDNMHCVEAVEKRENIGEWFVTLSSDKPVKMLLDKASHIWKGKRFCFCTDTL</sequence>
<dbReference type="Proteomes" id="UP001347796">
    <property type="component" value="Unassembled WGS sequence"/>
</dbReference>
<dbReference type="AlphaFoldDB" id="A0AAN8J885"/>